<sequence length="256" mass="28154">MKIHPTAVVHPKAEIGRDVIIGPYTVVEEEVFIGDNTEVASNVLLEKWTTIGKECEVSSGAKIGGKPQDQKFRDKKSFVKIGDNSQIREFVTIHRSSQEERATVIGSNVMVMAYSHVAHDCEIGDNVVITNYVGLSGHVKVEERAIISGFVGIHQFCKIGKLALISGFSGVSKDVPPFVIVRGVTTKPYGLNIIGLKRNNIPEEAIDCLKEAYCFLFQSGLNVSQALERIKSEIPKCNEIDHLVGFIENSERGICK</sequence>
<dbReference type="GO" id="GO:0009245">
    <property type="term" value="P:lipid A biosynthetic process"/>
    <property type="evidence" value="ECO:0007669"/>
    <property type="project" value="UniProtKB-KW"/>
</dbReference>
<dbReference type="InterPro" id="IPR029098">
    <property type="entry name" value="Acetyltransf_C"/>
</dbReference>
<dbReference type="Gene3D" id="2.160.10.10">
    <property type="entry name" value="Hexapeptide repeat proteins"/>
    <property type="match status" value="1"/>
</dbReference>
<dbReference type="STRING" id="1817883.A3G31_10000"/>
<keyword evidence="1" id="KW-0444">Lipid biosynthesis</keyword>
<dbReference type="Proteomes" id="UP000178082">
    <property type="component" value="Unassembled WGS sequence"/>
</dbReference>
<dbReference type="Pfam" id="PF00132">
    <property type="entry name" value="Hexapep"/>
    <property type="match status" value="1"/>
</dbReference>
<dbReference type="Pfam" id="PF13720">
    <property type="entry name" value="Acetyltransf_11"/>
    <property type="match status" value="1"/>
</dbReference>
<dbReference type="InterPro" id="IPR001451">
    <property type="entry name" value="Hexapep"/>
</dbReference>
<gene>
    <name evidence="7" type="ORF">A3G31_10000</name>
</gene>
<dbReference type="NCBIfam" id="TIGR01852">
    <property type="entry name" value="lipid_A_lpxA"/>
    <property type="match status" value="1"/>
</dbReference>
<dbReference type="SUPFAM" id="SSF51161">
    <property type="entry name" value="Trimeric LpxA-like enzymes"/>
    <property type="match status" value="1"/>
</dbReference>
<evidence type="ECO:0000259" key="6">
    <source>
        <dbReference type="Pfam" id="PF13720"/>
    </source>
</evidence>
<dbReference type="GO" id="GO:0008780">
    <property type="term" value="F:acyl-[acyl-carrier-protein]-UDP-N-acetylglucosamine O-acyltransferase activity"/>
    <property type="evidence" value="ECO:0007669"/>
    <property type="project" value="InterPro"/>
</dbReference>
<keyword evidence="5 7" id="KW-0012">Acyltransferase</keyword>
<dbReference type="AlphaFoldDB" id="A0A1F7SMP0"/>
<evidence type="ECO:0000256" key="1">
    <source>
        <dbReference type="ARBA" id="ARBA00022516"/>
    </source>
</evidence>
<accession>A0A1F7SMP0</accession>
<dbReference type="GO" id="GO:0016020">
    <property type="term" value="C:membrane"/>
    <property type="evidence" value="ECO:0007669"/>
    <property type="project" value="GOC"/>
</dbReference>
<evidence type="ECO:0000256" key="5">
    <source>
        <dbReference type="ARBA" id="ARBA00023315"/>
    </source>
</evidence>
<dbReference type="CDD" id="cd03351">
    <property type="entry name" value="LbH_UDP-GlcNAc_AT"/>
    <property type="match status" value="1"/>
</dbReference>
<feature type="domain" description="UDP N-acetylglucosamine O-acyltransferase C-terminal" evidence="6">
    <location>
        <begin position="174"/>
        <end position="255"/>
    </location>
</feature>
<reference evidence="7 8" key="1">
    <citation type="journal article" date="2016" name="Nat. Commun.">
        <title>Thousands of microbial genomes shed light on interconnected biogeochemical processes in an aquifer system.</title>
        <authorList>
            <person name="Anantharaman K."/>
            <person name="Brown C.T."/>
            <person name="Hug L.A."/>
            <person name="Sharon I."/>
            <person name="Castelle C.J."/>
            <person name="Probst A.J."/>
            <person name="Thomas B.C."/>
            <person name="Singh A."/>
            <person name="Wilkins M.J."/>
            <person name="Karaoz U."/>
            <person name="Brodie E.L."/>
            <person name="Williams K.H."/>
            <person name="Hubbard S.S."/>
            <person name="Banfield J.F."/>
        </authorList>
    </citation>
    <scope>NUCLEOTIDE SEQUENCE [LARGE SCALE GENOMIC DNA]</scope>
</reference>
<evidence type="ECO:0000256" key="3">
    <source>
        <dbReference type="ARBA" id="ARBA00022679"/>
    </source>
</evidence>
<evidence type="ECO:0000256" key="2">
    <source>
        <dbReference type="ARBA" id="ARBA00022556"/>
    </source>
</evidence>
<keyword evidence="3 7" id="KW-0808">Transferase</keyword>
<dbReference type="EMBL" id="MGDI01000011">
    <property type="protein sequence ID" value="OGL54484.1"/>
    <property type="molecule type" value="Genomic_DNA"/>
</dbReference>
<dbReference type="InterPro" id="IPR037157">
    <property type="entry name" value="Acetyltransf_C_sf"/>
</dbReference>
<keyword evidence="4" id="KW-0443">Lipid metabolism</keyword>
<proteinExistence type="predicted"/>
<dbReference type="Gene3D" id="1.20.1180.10">
    <property type="entry name" value="Udp N-acetylglucosamine O-acyltransferase, C-terminal domain"/>
    <property type="match status" value="1"/>
</dbReference>
<evidence type="ECO:0000256" key="4">
    <source>
        <dbReference type="ARBA" id="ARBA00023098"/>
    </source>
</evidence>
<protein>
    <submittedName>
        <fullName evidence="7">Acyl-[acyl-carrier-protein]--UDP-N-acetylglucosamine O-acyltransferase</fullName>
    </submittedName>
</protein>
<evidence type="ECO:0000313" key="8">
    <source>
        <dbReference type="Proteomes" id="UP000178082"/>
    </source>
</evidence>
<dbReference type="PIRSF" id="PIRSF000456">
    <property type="entry name" value="UDP-GlcNAc_acltr"/>
    <property type="match status" value="1"/>
</dbReference>
<dbReference type="PANTHER" id="PTHR43480">
    <property type="entry name" value="ACYL-[ACYL-CARRIER-PROTEIN]--UDP-N-ACETYLGLUCOSAMINE O-ACYLTRANSFERASE"/>
    <property type="match status" value="1"/>
</dbReference>
<evidence type="ECO:0000313" key="7">
    <source>
        <dbReference type="EMBL" id="OGL54484.1"/>
    </source>
</evidence>
<organism evidence="7 8">
    <name type="scientific">Candidatus Schekmanbacteria bacterium RIFCSPLOWO2_12_FULL_38_15</name>
    <dbReference type="NCBI Taxonomy" id="1817883"/>
    <lineage>
        <taxon>Bacteria</taxon>
        <taxon>Candidatus Schekmaniibacteriota</taxon>
    </lineage>
</organism>
<dbReference type="InterPro" id="IPR010137">
    <property type="entry name" value="Lipid_A_LpxA"/>
</dbReference>
<keyword evidence="2" id="KW-0441">Lipid A biosynthesis</keyword>
<dbReference type="PANTHER" id="PTHR43480:SF1">
    <property type="entry name" value="ACYL-[ACYL-CARRIER-PROTEIN]--UDP-N-ACETYLGLUCOSAMINE O-ACYLTRANSFERASE, MITOCHONDRIAL-RELATED"/>
    <property type="match status" value="1"/>
</dbReference>
<name>A0A1F7SMP0_9BACT</name>
<dbReference type="InterPro" id="IPR011004">
    <property type="entry name" value="Trimer_LpxA-like_sf"/>
</dbReference>
<dbReference type="NCBIfam" id="NF003657">
    <property type="entry name" value="PRK05289.1"/>
    <property type="match status" value="1"/>
</dbReference>
<comment type="caution">
    <text evidence="7">The sequence shown here is derived from an EMBL/GenBank/DDBJ whole genome shotgun (WGS) entry which is preliminary data.</text>
</comment>